<dbReference type="CDD" id="cd00592">
    <property type="entry name" value="HTH_MerR-like"/>
    <property type="match status" value="1"/>
</dbReference>
<dbReference type="OrthoDB" id="9802039at2"/>
<dbReference type="KEGG" id="serw:FY030_02585"/>
<evidence type="ECO:0000256" key="1">
    <source>
        <dbReference type="ARBA" id="ARBA00023125"/>
    </source>
</evidence>
<dbReference type="EMBL" id="CP044427">
    <property type="protein sequence ID" value="QFG67760.1"/>
    <property type="molecule type" value="Genomic_DNA"/>
</dbReference>
<dbReference type="SUPFAM" id="SSF46955">
    <property type="entry name" value="Putative DNA-binding domain"/>
    <property type="match status" value="1"/>
</dbReference>
<dbReference type="PANTHER" id="PTHR30204">
    <property type="entry name" value="REDOX-CYCLING DRUG-SENSING TRANSCRIPTIONAL ACTIVATOR SOXR"/>
    <property type="match status" value="1"/>
</dbReference>
<dbReference type="RefSeq" id="WP_158060152.1">
    <property type="nucleotide sequence ID" value="NZ_CP044427.1"/>
</dbReference>
<accession>A0A5J6V1Q6</accession>
<feature type="coiled-coil region" evidence="2">
    <location>
        <begin position="67"/>
        <end position="101"/>
    </location>
</feature>
<evidence type="ECO:0000313" key="4">
    <source>
        <dbReference type="EMBL" id="QFG67760.1"/>
    </source>
</evidence>
<organism evidence="4 5">
    <name type="scientific">Ornithinimicrobium pratense</name>
    <dbReference type="NCBI Taxonomy" id="2593973"/>
    <lineage>
        <taxon>Bacteria</taxon>
        <taxon>Bacillati</taxon>
        <taxon>Actinomycetota</taxon>
        <taxon>Actinomycetes</taxon>
        <taxon>Micrococcales</taxon>
        <taxon>Ornithinimicrobiaceae</taxon>
        <taxon>Ornithinimicrobium</taxon>
    </lineage>
</organism>
<sequence length="253" mass="28739">MRSKEVARLAGVTVRTLRHYHQVGVLAEPPRTSNGYREYSVTDLVRLLRIRKLSNLGMPLEQMGSILDDAETDRGRTEQYLDDLDQELSEQIQRLTEQRKIIAHLRAHQAAPDLPAELVPFYSLFTIAGYTQRVARMDRDQAILWSHFSEETGRTYLTALYRKLSERSDLLETSVDISRRFDALDSTSSAAQVTDLLDDFTAFCAELVSPLSGDARPIDLGQAADLLEEYGIETYNPQQRKALSLWAQRFSGD</sequence>
<gene>
    <name evidence="4" type="ORF">FY030_02585</name>
</gene>
<dbReference type="SMART" id="SM00422">
    <property type="entry name" value="HTH_MERR"/>
    <property type="match status" value="1"/>
</dbReference>
<dbReference type="PRINTS" id="PR00040">
    <property type="entry name" value="HTHMERR"/>
</dbReference>
<dbReference type="Gene3D" id="1.10.1660.10">
    <property type="match status" value="1"/>
</dbReference>
<feature type="domain" description="HTH merR-type" evidence="3">
    <location>
        <begin position="1"/>
        <end position="69"/>
    </location>
</feature>
<dbReference type="Proteomes" id="UP000326546">
    <property type="component" value="Chromosome"/>
</dbReference>
<keyword evidence="1" id="KW-0238">DNA-binding</keyword>
<dbReference type="InterPro" id="IPR009061">
    <property type="entry name" value="DNA-bd_dom_put_sf"/>
</dbReference>
<proteinExistence type="predicted"/>
<keyword evidence="2" id="KW-0175">Coiled coil</keyword>
<dbReference type="GO" id="GO:0003677">
    <property type="term" value="F:DNA binding"/>
    <property type="evidence" value="ECO:0007669"/>
    <property type="project" value="UniProtKB-KW"/>
</dbReference>
<dbReference type="Pfam" id="PF13411">
    <property type="entry name" value="MerR_1"/>
    <property type="match status" value="1"/>
</dbReference>
<dbReference type="AlphaFoldDB" id="A0A5J6V1Q6"/>
<protein>
    <submittedName>
        <fullName evidence="4">MerR family transcriptional regulator</fullName>
    </submittedName>
</protein>
<dbReference type="PANTHER" id="PTHR30204:SF93">
    <property type="entry name" value="HTH MERR-TYPE DOMAIN-CONTAINING PROTEIN"/>
    <property type="match status" value="1"/>
</dbReference>
<dbReference type="InterPro" id="IPR047057">
    <property type="entry name" value="MerR_fam"/>
</dbReference>
<dbReference type="GO" id="GO:0003700">
    <property type="term" value="F:DNA-binding transcription factor activity"/>
    <property type="evidence" value="ECO:0007669"/>
    <property type="project" value="InterPro"/>
</dbReference>
<evidence type="ECO:0000313" key="5">
    <source>
        <dbReference type="Proteomes" id="UP000326546"/>
    </source>
</evidence>
<name>A0A5J6V1Q6_9MICO</name>
<evidence type="ECO:0000259" key="3">
    <source>
        <dbReference type="PROSITE" id="PS50937"/>
    </source>
</evidence>
<reference evidence="4 5" key="1">
    <citation type="submission" date="2019-09" db="EMBL/GenBank/DDBJ databases">
        <title>Serinicoccus pratensis sp. nov., isolated from meadow soil.</title>
        <authorList>
            <person name="Zhang W."/>
        </authorList>
    </citation>
    <scope>NUCLEOTIDE SEQUENCE [LARGE SCALE GENOMIC DNA]</scope>
    <source>
        <strain evidence="4 5">W204</strain>
    </source>
</reference>
<dbReference type="PROSITE" id="PS50937">
    <property type="entry name" value="HTH_MERR_2"/>
    <property type="match status" value="1"/>
</dbReference>
<evidence type="ECO:0000256" key="2">
    <source>
        <dbReference type="SAM" id="Coils"/>
    </source>
</evidence>
<keyword evidence="5" id="KW-1185">Reference proteome</keyword>
<dbReference type="InterPro" id="IPR000551">
    <property type="entry name" value="MerR-type_HTH_dom"/>
</dbReference>